<name>A0A6J5LYE2_9CAUD</name>
<dbReference type="EMBL" id="LR796355">
    <property type="protein sequence ID" value="CAB4139131.1"/>
    <property type="molecule type" value="Genomic_DNA"/>
</dbReference>
<gene>
    <name evidence="1" type="ORF">UFOVP339_22</name>
    <name evidence="2" type="ORF">UFOVP807_19</name>
</gene>
<proteinExistence type="predicted"/>
<evidence type="ECO:0000313" key="2">
    <source>
        <dbReference type="EMBL" id="CAB4163485.1"/>
    </source>
</evidence>
<evidence type="ECO:0008006" key="3">
    <source>
        <dbReference type="Google" id="ProtNLM"/>
    </source>
</evidence>
<accession>A0A6J5LYE2</accession>
<evidence type="ECO:0000313" key="1">
    <source>
        <dbReference type="EMBL" id="CAB4139131.1"/>
    </source>
</evidence>
<organism evidence="1">
    <name type="scientific">uncultured Caudovirales phage</name>
    <dbReference type="NCBI Taxonomy" id="2100421"/>
    <lineage>
        <taxon>Viruses</taxon>
        <taxon>Duplodnaviria</taxon>
        <taxon>Heunggongvirae</taxon>
        <taxon>Uroviricota</taxon>
        <taxon>Caudoviricetes</taxon>
        <taxon>Peduoviridae</taxon>
        <taxon>Maltschvirus</taxon>
        <taxon>Maltschvirus maltsch</taxon>
    </lineage>
</organism>
<sequence>MASGYTDDKGKLNPLLQIGDKNYQAWTVGSADPGGPPEVVWVEPAEIVEVSNELARDNLPVSAGNVRTALARRRTSYPAVKDGAFLRNGRLEFGPEKPEPPKASVGGWGPLSIFDPVMAGVGNAGMRGWNSVAGAAEGWTMQRAMREKLALAAAMQGKAPTPEPTDPVHEAAKAGMTLPTEDPAAVLADLVSQGMRSDSMPTGMGSSFGFYNPNYASYTQNTQNARNHPRYLAAVKAKEEADAIIEAKANFEGDTKSQQARRQMGLEIFKDREKLSRYAYDPVNMIGGSSVNFNDSGLANVANYVLTLTPDQLASMNDQQIQAKVDEILSGEANNNFKKGARSVGQREVSTRYWSPTSDAMKLYNKEGMGYGDVVDEYGNTGALNVMMQQLAESAPNTGATMLATTLAGLMSGPAAPVVGPAAMGMSTAFLSAGSGFNLAFGKWLGEQGIDVSQLSDPDSPEFAAAQAKLDAIAQQNPAGFMGQIDAMIKESAQRGLAEGATAVVLNKAGDALTGKIKDALPKSMRAPMTSGSLLRPLPAMIMRPVETFRGGIYKKILLPRAINGSIDTWWEATEEGLTDIITNTVMGDDIDLKTALSSFMVGGLMGGASSFGAGKSNIDNPLQIIQEKAAEGEPGLDQVAAEIEKNTGMPAARAKAAIQKAGEILQQFETFAKRYPPSMRGYAWTHFIKGYKGSKPDLFSHEQDMRRATIKDKQSALAALQEALDQERLMAVRPANVPVSPLIPSLQGDLDRLRQGFDYTKGEGRYYHPLDRTYGGDK</sequence>
<protein>
    <recommendedName>
        <fullName evidence="3">Large polyvalent protein associated domain-containing protein</fullName>
    </recommendedName>
</protein>
<dbReference type="EMBL" id="LR796757">
    <property type="protein sequence ID" value="CAB4163485.1"/>
    <property type="molecule type" value="Genomic_DNA"/>
</dbReference>
<reference evidence="1" key="1">
    <citation type="submission" date="2020-04" db="EMBL/GenBank/DDBJ databases">
        <authorList>
            <person name="Chiriac C."/>
            <person name="Salcher M."/>
            <person name="Ghai R."/>
            <person name="Kavagutti S V."/>
        </authorList>
    </citation>
    <scope>NUCLEOTIDE SEQUENCE</scope>
</reference>